<feature type="non-terminal residue" evidence="5">
    <location>
        <position position="1"/>
    </location>
</feature>
<name>A0A6G0U257_APHGL</name>
<evidence type="ECO:0000256" key="1">
    <source>
        <dbReference type="ARBA" id="ARBA00022737"/>
    </source>
</evidence>
<dbReference type="GO" id="GO:0007165">
    <property type="term" value="P:signal transduction"/>
    <property type="evidence" value="ECO:0007669"/>
    <property type="project" value="InterPro"/>
</dbReference>
<organism evidence="5 6">
    <name type="scientific">Aphis glycines</name>
    <name type="common">Soybean aphid</name>
    <dbReference type="NCBI Taxonomy" id="307491"/>
    <lineage>
        <taxon>Eukaryota</taxon>
        <taxon>Metazoa</taxon>
        <taxon>Ecdysozoa</taxon>
        <taxon>Arthropoda</taxon>
        <taxon>Hexapoda</taxon>
        <taxon>Insecta</taxon>
        <taxon>Pterygota</taxon>
        <taxon>Neoptera</taxon>
        <taxon>Paraneoptera</taxon>
        <taxon>Hemiptera</taxon>
        <taxon>Sternorrhyncha</taxon>
        <taxon>Aphidomorpha</taxon>
        <taxon>Aphidoidea</taxon>
        <taxon>Aphididae</taxon>
        <taxon>Aphidini</taxon>
        <taxon>Aphis</taxon>
        <taxon>Aphis</taxon>
    </lineage>
</organism>
<dbReference type="Proteomes" id="UP000475862">
    <property type="component" value="Unassembled WGS sequence"/>
</dbReference>
<dbReference type="SMART" id="SM00248">
    <property type="entry name" value="ANK"/>
    <property type="match status" value="6"/>
</dbReference>
<feature type="repeat" description="ANK" evidence="3">
    <location>
        <begin position="1"/>
        <end position="33"/>
    </location>
</feature>
<evidence type="ECO:0000313" key="6">
    <source>
        <dbReference type="Proteomes" id="UP000475862"/>
    </source>
</evidence>
<keyword evidence="6" id="KW-1185">Reference proteome</keyword>
<dbReference type="CDD" id="cd01670">
    <property type="entry name" value="Death"/>
    <property type="match status" value="1"/>
</dbReference>
<dbReference type="InterPro" id="IPR002110">
    <property type="entry name" value="Ankyrin_rpt"/>
</dbReference>
<dbReference type="OrthoDB" id="6485221at2759"/>
<evidence type="ECO:0000259" key="4">
    <source>
        <dbReference type="PROSITE" id="PS50017"/>
    </source>
</evidence>
<dbReference type="PANTHER" id="PTHR24171">
    <property type="entry name" value="ANKYRIN REPEAT DOMAIN-CONTAINING PROTEIN 39-RELATED"/>
    <property type="match status" value="1"/>
</dbReference>
<evidence type="ECO:0000256" key="2">
    <source>
        <dbReference type="ARBA" id="ARBA00023043"/>
    </source>
</evidence>
<dbReference type="Pfam" id="PF00023">
    <property type="entry name" value="Ank"/>
    <property type="match status" value="2"/>
</dbReference>
<feature type="repeat" description="ANK" evidence="3">
    <location>
        <begin position="67"/>
        <end position="99"/>
    </location>
</feature>
<sequence length="382" mass="42760">QGRTPLHSACEKGHVDVVEFLLGHGADMLAKDEEQNSPLHVAVENKQTLVVQMLLEVGNPTNLENSKGLTALHIASSHGCRGIVEMLLTADCDIDRQSKNGNTPLHMACLSNNVVIAEILIAKGADLNALNTRLQSPIHIAAEQGYSEICKLLLSAGANIEQREQVDMYILIYNNILIRKIHLLNNLPDLLLIYSCVLYNASGFQIQLIGGKTPLYIAARGSFTAIVDMIIKTARLEYTPKKRTRPKTPEERRKWKCNPDLDVSIALQETDENLEIILRKLSHKQLSPGEWKKLAHLWAFTDEQIKAIEHQYIGPSSYKQHGYRVLRIWVDSLGPDLDPIEELIDSLNTIGKNTLADAICKKLMRQKEKSEKKPEDKTCVVS</sequence>
<dbReference type="SUPFAM" id="SSF48403">
    <property type="entry name" value="Ankyrin repeat"/>
    <property type="match status" value="1"/>
</dbReference>
<dbReference type="AlphaFoldDB" id="A0A6G0U257"/>
<dbReference type="SUPFAM" id="SSF47986">
    <property type="entry name" value="DEATH domain"/>
    <property type="match status" value="1"/>
</dbReference>
<feature type="repeat" description="ANK" evidence="3">
    <location>
        <begin position="100"/>
        <end position="132"/>
    </location>
</feature>
<feature type="repeat" description="ANK" evidence="3">
    <location>
        <begin position="133"/>
        <end position="165"/>
    </location>
</feature>
<evidence type="ECO:0000313" key="5">
    <source>
        <dbReference type="EMBL" id="KAE9543201.1"/>
    </source>
</evidence>
<dbReference type="PROSITE" id="PS50088">
    <property type="entry name" value="ANK_REPEAT"/>
    <property type="match status" value="5"/>
</dbReference>
<dbReference type="Pfam" id="PF00531">
    <property type="entry name" value="Death"/>
    <property type="match status" value="1"/>
</dbReference>
<proteinExistence type="predicted"/>
<dbReference type="PRINTS" id="PR01415">
    <property type="entry name" value="ANKYRIN"/>
</dbReference>
<evidence type="ECO:0000256" key="3">
    <source>
        <dbReference type="PROSITE-ProRule" id="PRU00023"/>
    </source>
</evidence>
<dbReference type="EMBL" id="VYZN01000009">
    <property type="protein sequence ID" value="KAE9543201.1"/>
    <property type="molecule type" value="Genomic_DNA"/>
</dbReference>
<dbReference type="SMART" id="SM00005">
    <property type="entry name" value="DEATH"/>
    <property type="match status" value="1"/>
</dbReference>
<dbReference type="Gene3D" id="1.10.533.10">
    <property type="entry name" value="Death Domain, Fas"/>
    <property type="match status" value="1"/>
</dbReference>
<dbReference type="PROSITE" id="PS50017">
    <property type="entry name" value="DEATH_DOMAIN"/>
    <property type="match status" value="1"/>
</dbReference>
<dbReference type="PROSITE" id="PS50297">
    <property type="entry name" value="ANK_REP_REGION"/>
    <property type="match status" value="5"/>
</dbReference>
<dbReference type="InterPro" id="IPR000488">
    <property type="entry name" value="Death_dom"/>
</dbReference>
<keyword evidence="1" id="KW-0677">Repeat</keyword>
<dbReference type="Pfam" id="PF12796">
    <property type="entry name" value="Ank_2"/>
    <property type="match status" value="1"/>
</dbReference>
<feature type="domain" description="Death" evidence="4">
    <location>
        <begin position="290"/>
        <end position="363"/>
    </location>
</feature>
<feature type="repeat" description="ANK" evidence="3">
    <location>
        <begin position="34"/>
        <end position="66"/>
    </location>
</feature>
<accession>A0A6G0U257</accession>
<dbReference type="Gene3D" id="1.25.40.20">
    <property type="entry name" value="Ankyrin repeat-containing domain"/>
    <property type="match status" value="3"/>
</dbReference>
<dbReference type="InterPro" id="IPR036770">
    <property type="entry name" value="Ankyrin_rpt-contain_sf"/>
</dbReference>
<comment type="caution">
    <text evidence="5">The sequence shown here is derived from an EMBL/GenBank/DDBJ whole genome shotgun (WGS) entry which is preliminary data.</text>
</comment>
<protein>
    <recommendedName>
        <fullName evidence="4">Death domain-containing protein</fullName>
    </recommendedName>
</protein>
<keyword evidence="2 3" id="KW-0040">ANK repeat</keyword>
<reference evidence="5 6" key="1">
    <citation type="submission" date="2019-08" db="EMBL/GenBank/DDBJ databases">
        <title>The genome of the soybean aphid Biotype 1, its phylome, world population structure and adaptation to the North American continent.</title>
        <authorList>
            <person name="Giordano R."/>
            <person name="Donthu R.K."/>
            <person name="Hernandez A.G."/>
            <person name="Wright C.L."/>
            <person name="Zimin A.V."/>
        </authorList>
    </citation>
    <scope>NUCLEOTIDE SEQUENCE [LARGE SCALE GENOMIC DNA]</scope>
    <source>
        <tissue evidence="5">Whole aphids</tissue>
    </source>
</reference>
<dbReference type="InterPro" id="IPR011029">
    <property type="entry name" value="DEATH-like_dom_sf"/>
</dbReference>
<gene>
    <name evidence="5" type="ORF">AGLY_003112</name>
</gene>